<keyword evidence="3 7" id="KW-0489">Methyltransferase</keyword>
<comment type="caution">
    <text evidence="7">Lacks conserved residue(s) required for the propagation of feature annotation.</text>
</comment>
<dbReference type="GO" id="GO:0008176">
    <property type="term" value="F:tRNA (guanine(46)-N7)-methyltransferase activity"/>
    <property type="evidence" value="ECO:0007669"/>
    <property type="project" value="UniProtKB-EC"/>
</dbReference>
<accession>A0ABW3G6F1</accession>
<evidence type="ECO:0000256" key="1">
    <source>
        <dbReference type="ARBA" id="ARBA00000142"/>
    </source>
</evidence>
<dbReference type="Gene3D" id="3.40.50.150">
    <property type="entry name" value="Vaccinia Virus protein VP39"/>
    <property type="match status" value="1"/>
</dbReference>
<comment type="similarity">
    <text evidence="7">Belongs to the class I-like SAM-binding methyltransferase superfamily. TrmB family.</text>
</comment>
<feature type="binding site" evidence="7">
    <location>
        <position position="118"/>
    </location>
    <ligand>
        <name>S-adenosyl-L-methionine</name>
        <dbReference type="ChEBI" id="CHEBI:59789"/>
    </ligand>
</feature>
<proteinExistence type="inferred from homology"/>
<dbReference type="EC" id="2.1.1.33" evidence="7"/>
<comment type="caution">
    <text evidence="9">The sequence shown here is derived from an EMBL/GenBank/DDBJ whole genome shotgun (WGS) entry which is preliminary data.</text>
</comment>
<comment type="pathway">
    <text evidence="7">tRNA modification; N(7)-methylguanine-tRNA biosynthesis.</text>
</comment>
<feature type="binding site" evidence="7">
    <location>
        <position position="172"/>
    </location>
    <ligand>
        <name>substrate</name>
    </ligand>
</feature>
<evidence type="ECO:0000256" key="6">
    <source>
        <dbReference type="ARBA" id="ARBA00022694"/>
    </source>
</evidence>
<reference evidence="10" key="1">
    <citation type="journal article" date="2019" name="Int. J. Syst. Evol. Microbiol.">
        <title>The Global Catalogue of Microorganisms (GCM) 10K type strain sequencing project: providing services to taxonomists for standard genome sequencing and annotation.</title>
        <authorList>
            <consortium name="The Broad Institute Genomics Platform"/>
            <consortium name="The Broad Institute Genome Sequencing Center for Infectious Disease"/>
            <person name="Wu L."/>
            <person name="Ma J."/>
        </authorList>
    </citation>
    <scope>NUCLEOTIDE SEQUENCE [LARGE SCALE GENOMIC DNA]</scope>
    <source>
        <strain evidence="10">CCUG 50873</strain>
    </source>
</reference>
<dbReference type="NCBIfam" id="TIGR00091">
    <property type="entry name" value="tRNA (guanosine(46)-N7)-methyltransferase TrmB"/>
    <property type="match status" value="1"/>
</dbReference>
<keyword evidence="10" id="KW-1185">Reference proteome</keyword>
<keyword evidence="6 7" id="KW-0819">tRNA processing</keyword>
<feature type="binding site" evidence="7">
    <location>
        <begin position="238"/>
        <end position="241"/>
    </location>
    <ligand>
        <name>substrate</name>
    </ligand>
</feature>
<feature type="region of interest" description="Disordered" evidence="8">
    <location>
        <begin position="1"/>
        <end position="27"/>
    </location>
</feature>
<dbReference type="InterPro" id="IPR003358">
    <property type="entry name" value="tRNA_(Gua-N-7)_MeTrfase_Trmb"/>
</dbReference>
<evidence type="ECO:0000256" key="8">
    <source>
        <dbReference type="SAM" id="MobiDB-lite"/>
    </source>
</evidence>
<keyword evidence="5 7" id="KW-0949">S-adenosyl-L-methionine</keyword>
<dbReference type="InterPro" id="IPR055361">
    <property type="entry name" value="tRNA_methyltr_TrmB_bact"/>
</dbReference>
<name>A0ABW3G6F1_9NOCA</name>
<dbReference type="Pfam" id="PF02390">
    <property type="entry name" value="Methyltransf_4"/>
    <property type="match status" value="1"/>
</dbReference>
<dbReference type="PROSITE" id="PS51625">
    <property type="entry name" value="SAM_MT_TRMB"/>
    <property type="match status" value="1"/>
</dbReference>
<protein>
    <recommendedName>
        <fullName evidence="7">tRNA (guanine-N(7)-)-methyltransferase</fullName>
        <ecNumber evidence="7">2.1.1.33</ecNumber>
    </recommendedName>
    <alternativeName>
        <fullName evidence="7">tRNA (guanine(46)-N(7))-methyltransferase</fullName>
    </alternativeName>
    <alternativeName>
        <fullName evidence="7">tRNA(m7G46)-methyltransferase</fullName>
    </alternativeName>
</protein>
<evidence type="ECO:0000256" key="3">
    <source>
        <dbReference type="ARBA" id="ARBA00022603"/>
    </source>
</evidence>
<feature type="binding site" evidence="7">
    <location>
        <position position="145"/>
    </location>
    <ligand>
        <name>S-adenosyl-L-methionine</name>
        <dbReference type="ChEBI" id="CHEBI:59789"/>
    </ligand>
</feature>
<dbReference type="PANTHER" id="PTHR23417">
    <property type="entry name" value="3-DEOXY-D-MANNO-OCTULOSONIC-ACID TRANSFERASE/TRNA GUANINE-N 7 - -METHYLTRANSFERASE"/>
    <property type="match status" value="1"/>
</dbReference>
<evidence type="ECO:0000256" key="2">
    <source>
        <dbReference type="ARBA" id="ARBA00003015"/>
    </source>
</evidence>
<evidence type="ECO:0000313" key="10">
    <source>
        <dbReference type="Proteomes" id="UP001597068"/>
    </source>
</evidence>
<comment type="catalytic activity">
    <reaction evidence="1 7">
        <text>guanosine(46) in tRNA + S-adenosyl-L-methionine = N(7)-methylguanosine(46) in tRNA + S-adenosyl-L-homocysteine</text>
        <dbReference type="Rhea" id="RHEA:42708"/>
        <dbReference type="Rhea" id="RHEA-COMP:10188"/>
        <dbReference type="Rhea" id="RHEA-COMP:10189"/>
        <dbReference type="ChEBI" id="CHEBI:57856"/>
        <dbReference type="ChEBI" id="CHEBI:59789"/>
        <dbReference type="ChEBI" id="CHEBI:74269"/>
        <dbReference type="ChEBI" id="CHEBI:74480"/>
        <dbReference type="EC" id="2.1.1.33"/>
    </reaction>
</comment>
<dbReference type="InterPro" id="IPR029063">
    <property type="entry name" value="SAM-dependent_MTases_sf"/>
</dbReference>
<feature type="binding site" evidence="7">
    <location>
        <position position="93"/>
    </location>
    <ligand>
        <name>S-adenosyl-L-methionine</name>
        <dbReference type="ChEBI" id="CHEBI:59789"/>
    </ligand>
</feature>
<evidence type="ECO:0000256" key="5">
    <source>
        <dbReference type="ARBA" id="ARBA00022691"/>
    </source>
</evidence>
<sequence length="268" mass="29080">MGHDGTVDIPETGSTRTAESDVPADHEARARLYPRVTSFRSRRGSLTPAQQQNWETLWPIIGRDATVSASADTGGESLDLRAWFGREAPLIMEIGCGTGTATAAMAAAEPEFDVLAVEVYKPGLAQLLGLIARGDIDNIRIIRGDAVVVLREMLAPASLAGVRIFFPDPWPKARHHKRRLIQPGTLASVADVVADDGVLHIATDHAEYAEWIAEVLAEQDVFVPLDGPAPFSLERPTTKFEGRADREGRDVTEFVLRRVARDSAGGPR</sequence>
<dbReference type="PANTHER" id="PTHR23417:SF14">
    <property type="entry name" value="PENTACOTRIPEPTIDE-REPEAT REGION OF PRORP DOMAIN-CONTAINING PROTEIN"/>
    <property type="match status" value="1"/>
</dbReference>
<dbReference type="Proteomes" id="UP001597068">
    <property type="component" value="Unassembled WGS sequence"/>
</dbReference>
<dbReference type="HAMAP" id="MF_01057">
    <property type="entry name" value="tRNA_methyltr_TrmB"/>
    <property type="match status" value="1"/>
</dbReference>
<comment type="function">
    <text evidence="2 7">Catalyzes the formation of N(7)-methylguanine at position 46 (m7G46) in tRNA.</text>
</comment>
<evidence type="ECO:0000256" key="4">
    <source>
        <dbReference type="ARBA" id="ARBA00022679"/>
    </source>
</evidence>
<feature type="binding site" evidence="7">
    <location>
        <position position="168"/>
    </location>
    <ligand>
        <name>S-adenosyl-L-methionine</name>
        <dbReference type="ChEBI" id="CHEBI:59789"/>
    </ligand>
</feature>
<keyword evidence="4 7" id="KW-0808">Transferase</keyword>
<dbReference type="EMBL" id="JBHTIL010000001">
    <property type="protein sequence ID" value="MFD0925170.1"/>
    <property type="molecule type" value="Genomic_DNA"/>
</dbReference>
<evidence type="ECO:0000313" key="9">
    <source>
        <dbReference type="EMBL" id="MFD0925170.1"/>
    </source>
</evidence>
<organism evidence="9 10">
    <name type="scientific">Williamsia deligens</name>
    <dbReference type="NCBI Taxonomy" id="321325"/>
    <lineage>
        <taxon>Bacteria</taxon>
        <taxon>Bacillati</taxon>
        <taxon>Actinomycetota</taxon>
        <taxon>Actinomycetes</taxon>
        <taxon>Mycobacteriales</taxon>
        <taxon>Nocardiaceae</taxon>
        <taxon>Williamsia</taxon>
    </lineage>
</organism>
<feature type="binding site" evidence="7">
    <location>
        <position position="204"/>
    </location>
    <ligand>
        <name>substrate</name>
    </ligand>
</feature>
<dbReference type="RefSeq" id="WP_372505370.1">
    <property type="nucleotide sequence ID" value="NZ_BAAAMO010000002.1"/>
</dbReference>
<gene>
    <name evidence="7 9" type="primary">trmB</name>
    <name evidence="9" type="ORF">ACFQ04_05410</name>
</gene>
<evidence type="ECO:0000256" key="7">
    <source>
        <dbReference type="HAMAP-Rule" id="MF_01057"/>
    </source>
</evidence>
<dbReference type="SUPFAM" id="SSF53335">
    <property type="entry name" value="S-adenosyl-L-methionine-dependent methyltransferases"/>
    <property type="match status" value="1"/>
</dbReference>